<sequence length="172" mass="17951">MAVTLLLARISQGYLDAYADAVDPGDPEGAYLARDPPDGWTDLDWSSGALVESARYAGLGPERIAALGVAVGGDPAVDVSFVLPGHPWSAFGRPAAVGPVEVAGIARTLGRIDWSGVMAALPDEDGEAIAALGGVCGPIRDPRAYLSGHFAALRELYERAACHGQLVVLWWD</sequence>
<evidence type="ECO:0008006" key="3">
    <source>
        <dbReference type="Google" id="ProtNLM"/>
    </source>
</evidence>
<dbReference type="Proteomes" id="UP000199063">
    <property type="component" value="Unassembled WGS sequence"/>
</dbReference>
<protein>
    <recommendedName>
        <fullName evidence="3">DUF1877 domain-containing protein</fullName>
    </recommendedName>
</protein>
<organism evidence="1 2">
    <name type="scientific">Streptomyces wuyuanensis</name>
    <dbReference type="NCBI Taxonomy" id="1196353"/>
    <lineage>
        <taxon>Bacteria</taxon>
        <taxon>Bacillati</taxon>
        <taxon>Actinomycetota</taxon>
        <taxon>Actinomycetes</taxon>
        <taxon>Kitasatosporales</taxon>
        <taxon>Streptomycetaceae</taxon>
        <taxon>Streptomyces</taxon>
    </lineage>
</organism>
<name>A0A1G9V2D8_9ACTN</name>
<gene>
    <name evidence="1" type="ORF">SAMN05444921_111183</name>
</gene>
<evidence type="ECO:0000313" key="2">
    <source>
        <dbReference type="Proteomes" id="UP000199063"/>
    </source>
</evidence>
<reference evidence="2" key="1">
    <citation type="submission" date="2016-10" db="EMBL/GenBank/DDBJ databases">
        <authorList>
            <person name="Varghese N."/>
            <person name="Submissions S."/>
        </authorList>
    </citation>
    <scope>NUCLEOTIDE SEQUENCE [LARGE SCALE GENOMIC DNA]</scope>
    <source>
        <strain evidence="2">CGMCC 4.7042</strain>
    </source>
</reference>
<dbReference type="EMBL" id="FNHI01000011">
    <property type="protein sequence ID" value="SDM66263.1"/>
    <property type="molecule type" value="Genomic_DNA"/>
</dbReference>
<proteinExistence type="predicted"/>
<evidence type="ECO:0000313" key="1">
    <source>
        <dbReference type="EMBL" id="SDM66263.1"/>
    </source>
</evidence>
<dbReference type="STRING" id="1196353.SAMN05444921_111183"/>
<dbReference type="AlphaFoldDB" id="A0A1G9V2D8"/>
<accession>A0A1G9V2D8</accession>
<keyword evidence="2" id="KW-1185">Reference proteome</keyword>